<dbReference type="Pfam" id="PF13374">
    <property type="entry name" value="TPR_10"/>
    <property type="match status" value="2"/>
</dbReference>
<reference evidence="1 2" key="1">
    <citation type="submission" date="2020-03" db="EMBL/GenBank/DDBJ databases">
        <title>Whole genome shotgun sequence of Phytohabitans rumicis NBRC 108638.</title>
        <authorList>
            <person name="Komaki H."/>
            <person name="Tamura T."/>
        </authorList>
    </citation>
    <scope>NUCLEOTIDE SEQUENCE [LARGE SCALE GENOMIC DNA]</scope>
    <source>
        <strain evidence="1 2">NBRC 108638</strain>
    </source>
</reference>
<accession>A0A6V8LKU7</accession>
<dbReference type="EMBL" id="BLPG01000002">
    <property type="protein sequence ID" value="GFJ96190.1"/>
    <property type="molecule type" value="Genomic_DNA"/>
</dbReference>
<dbReference type="Gene3D" id="1.25.40.10">
    <property type="entry name" value="Tetratricopeptide repeat domain"/>
    <property type="match status" value="1"/>
</dbReference>
<dbReference type="Proteomes" id="UP000482960">
    <property type="component" value="Unassembled WGS sequence"/>
</dbReference>
<name>A0A6V8LKU7_9ACTN</name>
<gene>
    <name evidence="1" type="ORF">Prum_098320</name>
</gene>
<sequence length="368" mass="40581">MFSRAESVAMIRQNLPTLSEMDADRLADALGDLPLALAQAVGYMDETRMPVRDYLAEMSGHARDVMGQNRAPGYPVSLAAAIEISVTRLETEDPAGVALLRMCAHLAPEPVPLTWFTPTAIDDDPLAAVVAAPMAFRRTLSRLARLGLLRLTEETIQLHRLTQAVLRDLGTPQQNTATRQQAEDLVASVADDNGTDPPTWPRWAVLLPHLLALDPADRGPVLRDAAHNAVWYLISRAEYRTALPLAETCHQRWYTDLGPDNLDTLRAATDLAVALWGMGENERARALDEDTLTRRRRVLGDDHPDTLTSASNLAADLRLLGEHEQARALDEDTLTRRRRVLGDDHPDTLTSANNLAEDLRVLNEDTPA</sequence>
<organism evidence="1 2">
    <name type="scientific">Phytohabitans rumicis</name>
    <dbReference type="NCBI Taxonomy" id="1076125"/>
    <lineage>
        <taxon>Bacteria</taxon>
        <taxon>Bacillati</taxon>
        <taxon>Actinomycetota</taxon>
        <taxon>Actinomycetes</taxon>
        <taxon>Micromonosporales</taxon>
        <taxon>Micromonosporaceae</taxon>
    </lineage>
</organism>
<evidence type="ECO:0000313" key="1">
    <source>
        <dbReference type="EMBL" id="GFJ96190.1"/>
    </source>
</evidence>
<evidence type="ECO:0008006" key="3">
    <source>
        <dbReference type="Google" id="ProtNLM"/>
    </source>
</evidence>
<dbReference type="InterPro" id="IPR053137">
    <property type="entry name" value="NLR-like"/>
</dbReference>
<comment type="caution">
    <text evidence="1">The sequence shown here is derived from an EMBL/GenBank/DDBJ whole genome shotgun (WGS) entry which is preliminary data.</text>
</comment>
<reference evidence="1 2" key="2">
    <citation type="submission" date="2020-03" db="EMBL/GenBank/DDBJ databases">
        <authorList>
            <person name="Ichikawa N."/>
            <person name="Kimura A."/>
            <person name="Kitahashi Y."/>
            <person name="Uohara A."/>
        </authorList>
    </citation>
    <scope>NUCLEOTIDE SEQUENCE [LARGE SCALE GENOMIC DNA]</scope>
    <source>
        <strain evidence="1 2">NBRC 108638</strain>
    </source>
</reference>
<dbReference type="SUPFAM" id="SSF48452">
    <property type="entry name" value="TPR-like"/>
    <property type="match status" value="1"/>
</dbReference>
<dbReference type="InterPro" id="IPR011990">
    <property type="entry name" value="TPR-like_helical_dom_sf"/>
</dbReference>
<evidence type="ECO:0000313" key="2">
    <source>
        <dbReference type="Proteomes" id="UP000482960"/>
    </source>
</evidence>
<dbReference type="AlphaFoldDB" id="A0A6V8LKU7"/>
<keyword evidence="2" id="KW-1185">Reference proteome</keyword>
<dbReference type="PANTHER" id="PTHR46082:SF6">
    <property type="entry name" value="AAA+ ATPASE DOMAIN-CONTAINING PROTEIN-RELATED"/>
    <property type="match status" value="1"/>
</dbReference>
<dbReference type="NCBIfam" id="NF040586">
    <property type="entry name" value="FxSxx_TPR"/>
    <property type="match status" value="1"/>
</dbReference>
<dbReference type="PANTHER" id="PTHR46082">
    <property type="entry name" value="ATP/GTP-BINDING PROTEIN-RELATED"/>
    <property type="match status" value="1"/>
</dbReference>
<protein>
    <recommendedName>
        <fullName evidence="3">Tetratricopeptide repeat protein</fullName>
    </recommendedName>
</protein>
<proteinExistence type="predicted"/>